<dbReference type="Proteomes" id="UP000245207">
    <property type="component" value="Unassembled WGS sequence"/>
</dbReference>
<reference evidence="1 2" key="1">
    <citation type="journal article" date="2018" name="Mol. Plant">
        <title>The genome of Artemisia annua provides insight into the evolution of Asteraceae family and artemisinin biosynthesis.</title>
        <authorList>
            <person name="Shen Q."/>
            <person name="Zhang L."/>
            <person name="Liao Z."/>
            <person name="Wang S."/>
            <person name="Yan T."/>
            <person name="Shi P."/>
            <person name="Liu M."/>
            <person name="Fu X."/>
            <person name="Pan Q."/>
            <person name="Wang Y."/>
            <person name="Lv Z."/>
            <person name="Lu X."/>
            <person name="Zhang F."/>
            <person name="Jiang W."/>
            <person name="Ma Y."/>
            <person name="Chen M."/>
            <person name="Hao X."/>
            <person name="Li L."/>
            <person name="Tang Y."/>
            <person name="Lv G."/>
            <person name="Zhou Y."/>
            <person name="Sun X."/>
            <person name="Brodelius P.E."/>
            <person name="Rose J.K.C."/>
            <person name="Tang K."/>
        </authorList>
    </citation>
    <scope>NUCLEOTIDE SEQUENCE [LARGE SCALE GENOMIC DNA]</scope>
    <source>
        <strain evidence="2">cv. Huhao1</strain>
        <tissue evidence="1">Leaf</tissue>
    </source>
</reference>
<keyword evidence="2" id="KW-1185">Reference proteome</keyword>
<name>A0A2U1PK04_ARTAN</name>
<organism evidence="1 2">
    <name type="scientific">Artemisia annua</name>
    <name type="common">Sweet wormwood</name>
    <dbReference type="NCBI Taxonomy" id="35608"/>
    <lineage>
        <taxon>Eukaryota</taxon>
        <taxon>Viridiplantae</taxon>
        <taxon>Streptophyta</taxon>
        <taxon>Embryophyta</taxon>
        <taxon>Tracheophyta</taxon>
        <taxon>Spermatophyta</taxon>
        <taxon>Magnoliopsida</taxon>
        <taxon>eudicotyledons</taxon>
        <taxon>Gunneridae</taxon>
        <taxon>Pentapetalae</taxon>
        <taxon>asterids</taxon>
        <taxon>campanulids</taxon>
        <taxon>Asterales</taxon>
        <taxon>Asteraceae</taxon>
        <taxon>Asteroideae</taxon>
        <taxon>Anthemideae</taxon>
        <taxon>Artemisiinae</taxon>
        <taxon>Artemisia</taxon>
    </lineage>
</organism>
<sequence>MSDEPLGDSESMSRSFDVTISNPLFDLIDNKIFDDEFEDLWSLDPPKSIPLIDESTLLVTPLPVHKQICLREVERFDPFFSLTQSGDMTWVMDKPSRFTHTPLPRQVTYSPKEVLYRFYHPSLTLSDGCDHDLRSK</sequence>
<proteinExistence type="predicted"/>
<dbReference type="AlphaFoldDB" id="A0A2U1PK04"/>
<accession>A0A2U1PK04</accession>
<dbReference type="EMBL" id="PKPP01001056">
    <property type="protein sequence ID" value="PWA86090.1"/>
    <property type="molecule type" value="Genomic_DNA"/>
</dbReference>
<protein>
    <submittedName>
        <fullName evidence="1">Uncharacterized protein</fullName>
    </submittedName>
</protein>
<evidence type="ECO:0000313" key="2">
    <source>
        <dbReference type="Proteomes" id="UP000245207"/>
    </source>
</evidence>
<gene>
    <name evidence="1" type="ORF">CTI12_AA142820</name>
</gene>
<comment type="caution">
    <text evidence="1">The sequence shown here is derived from an EMBL/GenBank/DDBJ whole genome shotgun (WGS) entry which is preliminary data.</text>
</comment>
<evidence type="ECO:0000313" key="1">
    <source>
        <dbReference type="EMBL" id="PWA86090.1"/>
    </source>
</evidence>